<dbReference type="Gene3D" id="3.30.200.20">
    <property type="entry name" value="Phosphorylase Kinase, domain 1"/>
    <property type="match status" value="1"/>
</dbReference>
<dbReference type="InterPro" id="IPR050494">
    <property type="entry name" value="Ser_Thr_dual-spec_kinase"/>
</dbReference>
<dbReference type="GO" id="GO:0004674">
    <property type="term" value="F:protein serine/threonine kinase activity"/>
    <property type="evidence" value="ECO:0007669"/>
    <property type="project" value="UniProtKB-KW"/>
</dbReference>
<keyword evidence="2" id="KW-0808">Transferase</keyword>
<dbReference type="Proteomes" id="UP001557470">
    <property type="component" value="Unassembled WGS sequence"/>
</dbReference>
<sequence>MRDIYSETEVYHTLNVLGKGTFGEVSKCWRGCDGELVAVKIMKIDALWDRVIKNELKLLGALSLSNLRTSHIVQFHEAFRDPTHYHLVFELLEKNLLQLQKENGLKPMAVRHIRTIICQMIKALVKLKELSIIHADIKPENIMLVDHNRHPFRVKLIDFGSASIFSEVRYIKEPYIQSRYYRAPEILLGLPFCEKVDMWSLGCVMAELFLAWPLYPGKSELDQVRYICDMQGLPQAHLLNMASKAHNFFKLTTNNRGENTWQLRTHKRPLRTEGPNQGMQHGMRDCRKYVLSSLDQLENMEFTEHDPELCNEDATAEFVDRRSMVQLLKRMLSMDPHQRIQPTAAAYHPFINMHHLSPDYNLYRQKSVQAVRAALIQDLAPGTDSVRPHYSSAAGGFYRGAGSPLQSCPQGQNLLSQSGGHALSSVGYQGNCGVLVWQGPVLGRPNPSTELTEGLMDMCLKEEFSLGSNMEVWAEGGTQHGSQALGSMVPSYLPTSLQSSERNTFQETGWSNEEPDFGSALDCFTRLCESQHFRQPAARSSGSDHTQALNSPFGSTMKNPGDTKGSYHRDIQDDNPGHRKKADASRYYEGLEESQFLHLEPEGYFSPCGQLWPAVSGDLDVASLGYGAPACCSHQPHTSHLDATAPGGSLSSLDVPGLYNGGGSPTAPVSPCDPASHYLSL</sequence>
<name>A0ABD0X1A7_UMBPY</name>
<evidence type="ECO:0000313" key="10">
    <source>
        <dbReference type="Proteomes" id="UP001557470"/>
    </source>
</evidence>
<dbReference type="AlphaFoldDB" id="A0ABD0X1A7"/>
<evidence type="ECO:0000256" key="2">
    <source>
        <dbReference type="ARBA" id="ARBA00022679"/>
    </source>
</evidence>
<dbReference type="Gene3D" id="1.10.510.10">
    <property type="entry name" value="Transferase(Phosphotransferase) domain 1"/>
    <property type="match status" value="1"/>
</dbReference>
<dbReference type="Pfam" id="PF00069">
    <property type="entry name" value="Pkinase"/>
    <property type="match status" value="1"/>
</dbReference>
<feature type="compositionally biased region" description="Polar residues" evidence="7">
    <location>
        <begin position="538"/>
        <end position="558"/>
    </location>
</feature>
<dbReference type="EMBL" id="JAGEUA010000006">
    <property type="protein sequence ID" value="KAL0972856.1"/>
    <property type="molecule type" value="Genomic_DNA"/>
</dbReference>
<dbReference type="SMART" id="SM00220">
    <property type="entry name" value="S_TKc"/>
    <property type="match status" value="1"/>
</dbReference>
<evidence type="ECO:0000313" key="9">
    <source>
        <dbReference type="EMBL" id="KAL0972856.1"/>
    </source>
</evidence>
<protein>
    <recommendedName>
        <fullName evidence="8">Protein kinase domain-containing protein</fullName>
    </recommendedName>
</protein>
<keyword evidence="10" id="KW-1185">Reference proteome</keyword>
<evidence type="ECO:0000256" key="1">
    <source>
        <dbReference type="ARBA" id="ARBA00022527"/>
    </source>
</evidence>
<feature type="compositionally biased region" description="Basic and acidic residues" evidence="7">
    <location>
        <begin position="565"/>
        <end position="584"/>
    </location>
</feature>
<organism evidence="9 10">
    <name type="scientific">Umbra pygmaea</name>
    <name type="common">Eastern mudminnow</name>
    <dbReference type="NCBI Taxonomy" id="75934"/>
    <lineage>
        <taxon>Eukaryota</taxon>
        <taxon>Metazoa</taxon>
        <taxon>Chordata</taxon>
        <taxon>Craniata</taxon>
        <taxon>Vertebrata</taxon>
        <taxon>Euteleostomi</taxon>
        <taxon>Actinopterygii</taxon>
        <taxon>Neopterygii</taxon>
        <taxon>Teleostei</taxon>
        <taxon>Protacanthopterygii</taxon>
        <taxon>Esociformes</taxon>
        <taxon>Umbridae</taxon>
        <taxon>Umbra</taxon>
    </lineage>
</organism>
<dbReference type="PROSITE" id="PS50011">
    <property type="entry name" value="PROTEIN_KINASE_DOM"/>
    <property type="match status" value="1"/>
</dbReference>
<dbReference type="PROSITE" id="PS00107">
    <property type="entry name" value="PROTEIN_KINASE_ATP"/>
    <property type="match status" value="1"/>
</dbReference>
<evidence type="ECO:0000256" key="4">
    <source>
        <dbReference type="ARBA" id="ARBA00022777"/>
    </source>
</evidence>
<evidence type="ECO:0000259" key="8">
    <source>
        <dbReference type="PROSITE" id="PS50011"/>
    </source>
</evidence>
<feature type="region of interest" description="Disordered" evidence="7">
    <location>
        <begin position="535"/>
        <end position="584"/>
    </location>
</feature>
<feature type="domain" description="Protein kinase" evidence="8">
    <location>
        <begin position="11"/>
        <end position="351"/>
    </location>
</feature>
<comment type="caution">
    <text evidence="9">The sequence shown here is derived from an EMBL/GenBank/DDBJ whole genome shotgun (WGS) entry which is preliminary data.</text>
</comment>
<proteinExistence type="predicted"/>
<dbReference type="InterPro" id="IPR000719">
    <property type="entry name" value="Prot_kinase_dom"/>
</dbReference>
<keyword evidence="5 6" id="KW-0067">ATP-binding</keyword>
<keyword evidence="3 6" id="KW-0547">Nucleotide-binding</keyword>
<keyword evidence="1" id="KW-0723">Serine/threonine-protein kinase</keyword>
<dbReference type="SUPFAM" id="SSF56112">
    <property type="entry name" value="Protein kinase-like (PK-like)"/>
    <property type="match status" value="1"/>
</dbReference>
<dbReference type="GO" id="GO:0005524">
    <property type="term" value="F:ATP binding"/>
    <property type="evidence" value="ECO:0007669"/>
    <property type="project" value="UniProtKB-UniRule"/>
</dbReference>
<accession>A0ABD0X1A7</accession>
<dbReference type="InterPro" id="IPR017441">
    <property type="entry name" value="Protein_kinase_ATP_BS"/>
</dbReference>
<evidence type="ECO:0000256" key="5">
    <source>
        <dbReference type="ARBA" id="ARBA00022840"/>
    </source>
</evidence>
<keyword evidence="4" id="KW-0418">Kinase</keyword>
<dbReference type="PANTHER" id="PTHR24058:SF46">
    <property type="entry name" value="HOMEODOMAIN-INTERACTING PROTEIN KINASE 4"/>
    <property type="match status" value="1"/>
</dbReference>
<evidence type="ECO:0000256" key="7">
    <source>
        <dbReference type="SAM" id="MobiDB-lite"/>
    </source>
</evidence>
<feature type="binding site" evidence="6">
    <location>
        <position position="40"/>
    </location>
    <ligand>
        <name>ATP</name>
        <dbReference type="ChEBI" id="CHEBI:30616"/>
    </ligand>
</feature>
<gene>
    <name evidence="9" type="ORF">UPYG_G00195580</name>
</gene>
<dbReference type="InterPro" id="IPR011009">
    <property type="entry name" value="Kinase-like_dom_sf"/>
</dbReference>
<dbReference type="PROSITE" id="PS00108">
    <property type="entry name" value="PROTEIN_KINASE_ST"/>
    <property type="match status" value="1"/>
</dbReference>
<evidence type="ECO:0000256" key="6">
    <source>
        <dbReference type="PROSITE-ProRule" id="PRU10141"/>
    </source>
</evidence>
<dbReference type="PANTHER" id="PTHR24058">
    <property type="entry name" value="DUAL SPECIFICITY PROTEIN KINASE"/>
    <property type="match status" value="1"/>
</dbReference>
<evidence type="ECO:0000256" key="3">
    <source>
        <dbReference type="ARBA" id="ARBA00022741"/>
    </source>
</evidence>
<dbReference type="InterPro" id="IPR008271">
    <property type="entry name" value="Ser/Thr_kinase_AS"/>
</dbReference>
<reference evidence="9 10" key="1">
    <citation type="submission" date="2024-06" db="EMBL/GenBank/DDBJ databases">
        <authorList>
            <person name="Pan Q."/>
            <person name="Wen M."/>
            <person name="Jouanno E."/>
            <person name="Zahm M."/>
            <person name="Klopp C."/>
            <person name="Cabau C."/>
            <person name="Louis A."/>
            <person name="Berthelot C."/>
            <person name="Parey E."/>
            <person name="Roest Crollius H."/>
            <person name="Montfort J."/>
            <person name="Robinson-Rechavi M."/>
            <person name="Bouchez O."/>
            <person name="Lampietro C."/>
            <person name="Lopez Roques C."/>
            <person name="Donnadieu C."/>
            <person name="Postlethwait J."/>
            <person name="Bobe J."/>
            <person name="Verreycken H."/>
            <person name="Guiguen Y."/>
        </authorList>
    </citation>
    <scope>NUCLEOTIDE SEQUENCE [LARGE SCALE GENOMIC DNA]</scope>
    <source>
        <strain evidence="9">Up_M1</strain>
        <tissue evidence="9">Testis</tissue>
    </source>
</reference>